<dbReference type="NCBIfam" id="TIGR00879">
    <property type="entry name" value="SP"/>
    <property type="match status" value="1"/>
</dbReference>
<dbReference type="RefSeq" id="WP_130185009.1">
    <property type="nucleotide sequence ID" value="NZ_CP035913.1"/>
</dbReference>
<dbReference type="PROSITE" id="PS00216">
    <property type="entry name" value="SUGAR_TRANSPORT_1"/>
    <property type="match status" value="2"/>
</dbReference>
<feature type="transmembrane region" description="Helical" evidence="10">
    <location>
        <begin position="265"/>
        <end position="281"/>
    </location>
</feature>
<sequence length="465" mass="49692">MHSIIDTGPAPADQAGTPAGDAPVNLRALMLLGLAGAFGGIMFGFDIAIITGAGPFIEKQFGLTHLQLGFAFSSLLFGCMLGAAAAGALADRLGRRGVMLWVALLFGATCVASGAATDFTWFNVARFLGGLAVGVVSLAAPVYISEVAPPRLRGRMGALYQMAIVTGILVSYLINYALCDAGPDAWRLMFYTGALPSAMLFALMLASPETPRYLASRGRDHEALRVLARVSGDAHARRELDAIRASLAQQDAGWRALAAPANRRPLLVVLVLAILVQQTGINTVIDYSPMIFRSAGFTLDAALFSTFVVGLANFVFTLLSFWTIDRLGRRPLYITGSIGMALTLAGLAVAAWTGHFEGMLVLALVVLYLFFFAACIGPVFWTLLPELLPNHIRSRAMIVPVLAQWAANAVVVLLFPDVFNRLGSAATFTLLAAFCATQGLFAWFFVPETRNRSLEDIAAGWNKAR</sequence>
<reference evidence="12 13" key="1">
    <citation type="submission" date="2019-02" db="EMBL/GenBank/DDBJ databases">
        <title>Draft Genome Sequences of Six Type Strains of the Genus Massilia.</title>
        <authorList>
            <person name="Miess H."/>
            <person name="Frediansyhah A."/>
            <person name="Gross H."/>
        </authorList>
    </citation>
    <scope>NUCLEOTIDE SEQUENCE [LARGE SCALE GENOMIC DNA]</scope>
    <source>
        <strain evidence="12 13">DSM 17473</strain>
    </source>
</reference>
<dbReference type="GO" id="GO:0022857">
    <property type="term" value="F:transmembrane transporter activity"/>
    <property type="evidence" value="ECO:0007669"/>
    <property type="project" value="InterPro"/>
</dbReference>
<name>A0A4P6KTY0_9BURK</name>
<dbReference type="KEGG" id="plue:EWM63_01720"/>
<dbReference type="InterPro" id="IPR003663">
    <property type="entry name" value="Sugar/inositol_transpt"/>
</dbReference>
<feature type="transmembrane region" description="Helical" evidence="10">
    <location>
        <begin position="97"/>
        <end position="115"/>
    </location>
</feature>
<evidence type="ECO:0000256" key="2">
    <source>
        <dbReference type="ARBA" id="ARBA00010992"/>
    </source>
</evidence>
<dbReference type="OrthoDB" id="9787026at2"/>
<dbReference type="Gene3D" id="1.20.1250.20">
    <property type="entry name" value="MFS general substrate transporter like domains"/>
    <property type="match status" value="1"/>
</dbReference>
<feature type="transmembrane region" description="Helical" evidence="10">
    <location>
        <begin position="331"/>
        <end position="353"/>
    </location>
</feature>
<dbReference type="SUPFAM" id="SSF103473">
    <property type="entry name" value="MFS general substrate transporter"/>
    <property type="match status" value="1"/>
</dbReference>
<organism evidence="12 13">
    <name type="scientific">Pseudoduganella lutea</name>
    <dbReference type="NCBI Taxonomy" id="321985"/>
    <lineage>
        <taxon>Bacteria</taxon>
        <taxon>Pseudomonadati</taxon>
        <taxon>Pseudomonadota</taxon>
        <taxon>Betaproteobacteria</taxon>
        <taxon>Burkholderiales</taxon>
        <taxon>Oxalobacteraceae</taxon>
        <taxon>Telluria group</taxon>
        <taxon>Pseudoduganella</taxon>
    </lineage>
</organism>
<dbReference type="PANTHER" id="PTHR48020:SF12">
    <property type="entry name" value="PROTON MYO-INOSITOL COTRANSPORTER"/>
    <property type="match status" value="1"/>
</dbReference>
<dbReference type="Pfam" id="PF00083">
    <property type="entry name" value="Sugar_tr"/>
    <property type="match status" value="1"/>
</dbReference>
<feature type="transmembrane region" description="Helical" evidence="10">
    <location>
        <begin position="127"/>
        <end position="145"/>
    </location>
</feature>
<evidence type="ECO:0000256" key="9">
    <source>
        <dbReference type="RuleBase" id="RU003346"/>
    </source>
</evidence>
<feature type="transmembrane region" description="Helical" evidence="10">
    <location>
        <begin position="28"/>
        <end position="50"/>
    </location>
</feature>
<dbReference type="EMBL" id="CP035913">
    <property type="protein sequence ID" value="QBE61872.1"/>
    <property type="molecule type" value="Genomic_DNA"/>
</dbReference>
<feature type="transmembrane region" description="Helical" evidence="10">
    <location>
        <begin position="70"/>
        <end position="90"/>
    </location>
</feature>
<evidence type="ECO:0000256" key="8">
    <source>
        <dbReference type="ARBA" id="ARBA00023136"/>
    </source>
</evidence>
<comment type="subcellular location">
    <subcellularLocation>
        <location evidence="1">Cell membrane</location>
        <topology evidence="1">Multi-pass membrane protein</topology>
    </subcellularLocation>
</comment>
<keyword evidence="6 10" id="KW-0812">Transmembrane</keyword>
<feature type="transmembrane region" description="Helical" evidence="10">
    <location>
        <begin position="422"/>
        <end position="446"/>
    </location>
</feature>
<proteinExistence type="inferred from homology"/>
<accession>A0A4P6KTY0</accession>
<feature type="transmembrane region" description="Helical" evidence="10">
    <location>
        <begin position="396"/>
        <end position="416"/>
    </location>
</feature>
<dbReference type="FunFam" id="1.20.1250.20:FF:000218">
    <property type="entry name" value="facilitated trehalose transporter Tret1"/>
    <property type="match status" value="1"/>
</dbReference>
<keyword evidence="5" id="KW-0762">Sugar transport</keyword>
<feature type="transmembrane region" description="Helical" evidence="10">
    <location>
        <begin position="157"/>
        <end position="176"/>
    </location>
</feature>
<evidence type="ECO:0000256" key="5">
    <source>
        <dbReference type="ARBA" id="ARBA00022597"/>
    </source>
</evidence>
<comment type="similarity">
    <text evidence="2 9">Belongs to the major facilitator superfamily. Sugar transporter (TC 2.A.1.1) family.</text>
</comment>
<protein>
    <submittedName>
        <fullName evidence="12">MFS transporter</fullName>
    </submittedName>
</protein>
<evidence type="ECO:0000256" key="4">
    <source>
        <dbReference type="ARBA" id="ARBA00022475"/>
    </source>
</evidence>
<dbReference type="PROSITE" id="PS00217">
    <property type="entry name" value="SUGAR_TRANSPORT_2"/>
    <property type="match status" value="1"/>
</dbReference>
<feature type="transmembrane region" description="Helical" evidence="10">
    <location>
        <begin position="359"/>
        <end position="384"/>
    </location>
</feature>
<dbReference type="InterPro" id="IPR005829">
    <property type="entry name" value="Sugar_transporter_CS"/>
</dbReference>
<evidence type="ECO:0000313" key="12">
    <source>
        <dbReference type="EMBL" id="QBE61872.1"/>
    </source>
</evidence>
<evidence type="ECO:0000313" key="13">
    <source>
        <dbReference type="Proteomes" id="UP000290637"/>
    </source>
</evidence>
<dbReference type="InterPro" id="IPR020846">
    <property type="entry name" value="MFS_dom"/>
</dbReference>
<evidence type="ECO:0000256" key="7">
    <source>
        <dbReference type="ARBA" id="ARBA00022989"/>
    </source>
</evidence>
<dbReference type="PANTHER" id="PTHR48020">
    <property type="entry name" value="PROTON MYO-INOSITOL COTRANSPORTER"/>
    <property type="match status" value="1"/>
</dbReference>
<feature type="domain" description="Major facilitator superfamily (MFS) profile" evidence="11">
    <location>
        <begin position="32"/>
        <end position="450"/>
    </location>
</feature>
<dbReference type="InterPro" id="IPR005828">
    <property type="entry name" value="MFS_sugar_transport-like"/>
</dbReference>
<keyword evidence="13" id="KW-1185">Reference proteome</keyword>
<dbReference type="InterPro" id="IPR036259">
    <property type="entry name" value="MFS_trans_sf"/>
</dbReference>
<dbReference type="GO" id="GO:0005886">
    <property type="term" value="C:plasma membrane"/>
    <property type="evidence" value="ECO:0007669"/>
    <property type="project" value="UniProtKB-SubCell"/>
</dbReference>
<feature type="transmembrane region" description="Helical" evidence="10">
    <location>
        <begin position="188"/>
        <end position="207"/>
    </location>
</feature>
<keyword evidence="4" id="KW-1003">Cell membrane</keyword>
<dbReference type="PROSITE" id="PS50850">
    <property type="entry name" value="MFS"/>
    <property type="match status" value="1"/>
</dbReference>
<evidence type="ECO:0000256" key="10">
    <source>
        <dbReference type="SAM" id="Phobius"/>
    </source>
</evidence>
<dbReference type="Proteomes" id="UP000290637">
    <property type="component" value="Chromosome"/>
</dbReference>
<gene>
    <name evidence="12" type="ORF">EWM63_01720</name>
</gene>
<evidence type="ECO:0000256" key="3">
    <source>
        <dbReference type="ARBA" id="ARBA00022448"/>
    </source>
</evidence>
<keyword evidence="8 10" id="KW-0472">Membrane</keyword>
<feature type="transmembrane region" description="Helical" evidence="10">
    <location>
        <begin position="301"/>
        <end position="324"/>
    </location>
</feature>
<dbReference type="PRINTS" id="PR00171">
    <property type="entry name" value="SUGRTRNSPORT"/>
</dbReference>
<keyword evidence="7 10" id="KW-1133">Transmembrane helix</keyword>
<dbReference type="InterPro" id="IPR050814">
    <property type="entry name" value="Myo-inositol_Transporter"/>
</dbReference>
<evidence type="ECO:0000256" key="6">
    <source>
        <dbReference type="ARBA" id="ARBA00022692"/>
    </source>
</evidence>
<dbReference type="AlphaFoldDB" id="A0A4P6KTY0"/>
<evidence type="ECO:0000256" key="1">
    <source>
        <dbReference type="ARBA" id="ARBA00004651"/>
    </source>
</evidence>
<keyword evidence="3 9" id="KW-0813">Transport</keyword>
<evidence type="ECO:0000259" key="11">
    <source>
        <dbReference type="PROSITE" id="PS50850"/>
    </source>
</evidence>